<dbReference type="InterPro" id="IPR050259">
    <property type="entry name" value="SDR"/>
</dbReference>
<dbReference type="PRINTS" id="PR00080">
    <property type="entry name" value="SDRFAMILY"/>
</dbReference>
<dbReference type="RefSeq" id="WP_209667386.1">
    <property type="nucleotide sequence ID" value="NZ_JAGGMS010000001.1"/>
</dbReference>
<dbReference type="Gene3D" id="3.40.50.720">
    <property type="entry name" value="NAD(P)-binding Rossmann-like Domain"/>
    <property type="match status" value="1"/>
</dbReference>
<keyword evidence="3" id="KW-0560">Oxidoreductase</keyword>
<evidence type="ECO:0000313" key="3">
    <source>
        <dbReference type="EMBL" id="MBP2184358.1"/>
    </source>
</evidence>
<dbReference type="SMART" id="SM00822">
    <property type="entry name" value="PKS_KR"/>
    <property type="match status" value="1"/>
</dbReference>
<dbReference type="PANTHER" id="PTHR42879:SF2">
    <property type="entry name" value="3-OXOACYL-[ACYL-CARRIER-PROTEIN] REDUCTASE FABG"/>
    <property type="match status" value="1"/>
</dbReference>
<dbReference type="InterPro" id="IPR057326">
    <property type="entry name" value="KR_dom"/>
</dbReference>
<dbReference type="NCBIfam" id="NF009466">
    <property type="entry name" value="PRK12826.1-2"/>
    <property type="match status" value="1"/>
</dbReference>
<keyword evidence="4" id="KW-1185">Reference proteome</keyword>
<dbReference type="SUPFAM" id="SSF51735">
    <property type="entry name" value="NAD(P)-binding Rossmann-fold domains"/>
    <property type="match status" value="1"/>
</dbReference>
<comment type="similarity">
    <text evidence="1">Belongs to the short-chain dehydrogenases/reductases (SDR) family.</text>
</comment>
<dbReference type="InterPro" id="IPR002347">
    <property type="entry name" value="SDR_fam"/>
</dbReference>
<evidence type="ECO:0000256" key="1">
    <source>
        <dbReference type="ARBA" id="ARBA00006484"/>
    </source>
</evidence>
<evidence type="ECO:0000259" key="2">
    <source>
        <dbReference type="SMART" id="SM00822"/>
    </source>
</evidence>
<accession>A0ABS4PZT0</accession>
<comment type="caution">
    <text evidence="3">The sequence shown here is derived from an EMBL/GenBank/DDBJ whole genome shotgun (WGS) entry which is preliminary data.</text>
</comment>
<evidence type="ECO:0000313" key="4">
    <source>
        <dbReference type="Proteomes" id="UP000741013"/>
    </source>
</evidence>
<dbReference type="Proteomes" id="UP000741013">
    <property type="component" value="Unassembled WGS sequence"/>
</dbReference>
<organism evidence="3 4">
    <name type="scientific">Amycolatopsis magusensis</name>
    <dbReference type="NCBI Taxonomy" id="882444"/>
    <lineage>
        <taxon>Bacteria</taxon>
        <taxon>Bacillati</taxon>
        <taxon>Actinomycetota</taxon>
        <taxon>Actinomycetes</taxon>
        <taxon>Pseudonocardiales</taxon>
        <taxon>Pseudonocardiaceae</taxon>
        <taxon>Amycolatopsis</taxon>
    </lineage>
</organism>
<name>A0ABS4PZT0_9PSEU</name>
<dbReference type="Pfam" id="PF13561">
    <property type="entry name" value="adh_short_C2"/>
    <property type="match status" value="1"/>
</dbReference>
<dbReference type="PANTHER" id="PTHR42879">
    <property type="entry name" value="3-OXOACYL-(ACYL-CARRIER-PROTEIN) REDUCTASE"/>
    <property type="match status" value="1"/>
</dbReference>
<protein>
    <submittedName>
        <fullName evidence="3">3-oxoacyl-[acyl-carrier protein] reductase</fullName>
        <ecNumber evidence="3">1.1.1.100</ecNumber>
    </submittedName>
</protein>
<sequence>MNRYTGQTVLVTGAGQGLGRAMAHRFAAEGAHVLIGEINEDAGAELATELTGKHGVLAQSRALDVTRSAEVDDWIRQIHAEHGSIDVLVNNAGIIRDNRVEDITDEDWRVVLDVSLGGSFHCARAVFPGMKERGYGRIVSFSSMSWRGNFGQANYVAAKAGIVGLTRTLALEGARHGITANAIAPGLIETPMLASMNGSARDKLTAKIPMRHTGRPADIAEAAAFLASKAAGYLTGVVLDVDGGLSIGSSIR</sequence>
<dbReference type="EMBL" id="JAGGMS010000001">
    <property type="protein sequence ID" value="MBP2184358.1"/>
    <property type="molecule type" value="Genomic_DNA"/>
</dbReference>
<dbReference type="GO" id="GO:0004316">
    <property type="term" value="F:3-oxoacyl-[acyl-carrier-protein] reductase (NADPH) activity"/>
    <property type="evidence" value="ECO:0007669"/>
    <property type="project" value="UniProtKB-EC"/>
</dbReference>
<dbReference type="InterPro" id="IPR020904">
    <property type="entry name" value="Sc_DH/Rdtase_CS"/>
</dbReference>
<proteinExistence type="inferred from homology"/>
<feature type="domain" description="Ketoreductase" evidence="2">
    <location>
        <begin position="7"/>
        <end position="186"/>
    </location>
</feature>
<dbReference type="PRINTS" id="PR00081">
    <property type="entry name" value="GDHRDH"/>
</dbReference>
<dbReference type="InterPro" id="IPR036291">
    <property type="entry name" value="NAD(P)-bd_dom_sf"/>
</dbReference>
<dbReference type="PROSITE" id="PS00061">
    <property type="entry name" value="ADH_SHORT"/>
    <property type="match status" value="1"/>
</dbReference>
<reference evidence="3 4" key="1">
    <citation type="submission" date="2021-03" db="EMBL/GenBank/DDBJ databases">
        <title>Sequencing the genomes of 1000 actinobacteria strains.</title>
        <authorList>
            <person name="Klenk H.-P."/>
        </authorList>
    </citation>
    <scope>NUCLEOTIDE SEQUENCE [LARGE SCALE GENOMIC DNA]</scope>
    <source>
        <strain evidence="3 4">DSM 45510</strain>
    </source>
</reference>
<gene>
    <name evidence="3" type="ORF">JOM49_005884</name>
</gene>
<dbReference type="EC" id="1.1.1.100" evidence="3"/>